<sequence length="819" mass="86728">AVSPGSAIRCATVLPIRPSPAKGAHRANFLPILPKFRSRRLPKSRALRQSKRKRSPTPTDAEVREKVMAILERMKEIEAKQRKEKEEAIIARIGGIKNASKASRATSNKLPSESPAAQEVIPDPTEEVKCPRLEPISPASSAGETTSSLLMDGSGTREEPVLKSLRCLPACPSPFPEEQQPVDRTPSPCVGQISFAPNNLDTNFQTQSLENTSSVLSNGIMVRRCTCSRTGCLKLYCDCFAAGQRCSDCCCFGCRNNSEHEELRQKAIDRIMTRKPDAFLSKIEYSSANESVHTRGCNCKRSSCVKNYCECYEARIRCTSRCRCQSCYNTESWVAQTPPGNQSKPGMRPRSGSSHTSCSADQLVVTAGCSSQENFGGSVTVALTTGAVDDGRASASSPSTTTNDLDALSAMLVDRPDSPGTTEDGTALSMDGQFSRDPMGTKLNTDERVAPATVSVGSSGASRPSTPLSSNSSVVPSPSMEVRSLGQQPIISSQLVQPTIQSAPTSNSVMTATVIPQVTPAPTPLDRIWQTVSQVAGHSDPIPLPNPLVGLQLPTVPGAPLAGMTGLMPNSTYSSISPSTQPPTTTATTTTTTLFGIPGDAPNLLTTYLVALLSGQSQVTLPTPQPAPNFFNPATITTMPPSTILLNCPTASVPPTVLATPTVAVSVAGEADTTVPTAGENANPGISIVNSTRTNIAHPAPKFGSGISRSIDNSVIVLAKPASATTTVAAVRPISDPVKSEISATAVVTTPTEVSHLSEGDQYTAEELATFERLLQQRCKMMPKASPANDTPATRANECHQTPIKVCFLEFYSILISIL</sequence>
<keyword evidence="7" id="KW-1185">Reference proteome</keyword>
<dbReference type="InterPro" id="IPR005172">
    <property type="entry name" value="CRC"/>
</dbReference>
<protein>
    <submittedName>
        <fullName evidence="6">Protein lin-54</fullName>
    </submittedName>
</protein>
<feature type="region of interest" description="Disordered" evidence="4">
    <location>
        <begin position="40"/>
        <end position="61"/>
    </location>
</feature>
<keyword evidence="3" id="KW-0539">Nucleus</keyword>
<feature type="non-terminal residue" evidence="6">
    <location>
        <position position="1"/>
    </location>
</feature>
<reference evidence="6" key="1">
    <citation type="submission" date="2019-05" db="EMBL/GenBank/DDBJ databases">
        <title>Annotation for the trematode Fasciolopsis buski.</title>
        <authorList>
            <person name="Choi Y.-J."/>
        </authorList>
    </citation>
    <scope>NUCLEOTIDE SEQUENCE</scope>
    <source>
        <strain evidence="6">HT</strain>
        <tissue evidence="6">Whole worm</tissue>
    </source>
</reference>
<dbReference type="EMBL" id="LUCM01002752">
    <property type="protein sequence ID" value="KAA0196876.1"/>
    <property type="molecule type" value="Genomic_DNA"/>
</dbReference>
<gene>
    <name evidence="6" type="ORF">FBUS_09201</name>
</gene>
<proteinExistence type="inferred from homology"/>
<name>A0A8E0VPB1_9TREM</name>
<dbReference type="GO" id="GO:0006355">
    <property type="term" value="P:regulation of DNA-templated transcription"/>
    <property type="evidence" value="ECO:0007669"/>
    <property type="project" value="TreeGrafter"/>
</dbReference>
<feature type="compositionally biased region" description="Polar residues" evidence="4">
    <location>
        <begin position="138"/>
        <end position="149"/>
    </location>
</feature>
<feature type="compositionally biased region" description="Low complexity" evidence="4">
    <location>
        <begin position="462"/>
        <end position="479"/>
    </location>
</feature>
<feature type="compositionally biased region" description="Basic residues" evidence="4">
    <location>
        <begin position="40"/>
        <end position="55"/>
    </location>
</feature>
<dbReference type="PANTHER" id="PTHR12446:SF34">
    <property type="entry name" value="PROTEIN LIN-54 HOMOLOG"/>
    <property type="match status" value="1"/>
</dbReference>
<dbReference type="SMART" id="SM01114">
    <property type="entry name" value="CXC"/>
    <property type="match status" value="2"/>
</dbReference>
<dbReference type="InterPro" id="IPR028307">
    <property type="entry name" value="Lin-54_fam"/>
</dbReference>
<dbReference type="InterPro" id="IPR033467">
    <property type="entry name" value="Tesmin/TSO1-like_CXC"/>
</dbReference>
<dbReference type="Pfam" id="PF03638">
    <property type="entry name" value="TCR"/>
    <property type="match status" value="2"/>
</dbReference>
<organism evidence="6 7">
    <name type="scientific">Fasciolopsis buskii</name>
    <dbReference type="NCBI Taxonomy" id="27845"/>
    <lineage>
        <taxon>Eukaryota</taxon>
        <taxon>Metazoa</taxon>
        <taxon>Spiralia</taxon>
        <taxon>Lophotrochozoa</taxon>
        <taxon>Platyhelminthes</taxon>
        <taxon>Trematoda</taxon>
        <taxon>Digenea</taxon>
        <taxon>Plagiorchiida</taxon>
        <taxon>Echinostomata</taxon>
        <taxon>Echinostomatoidea</taxon>
        <taxon>Fasciolidae</taxon>
        <taxon>Fasciolopsis</taxon>
    </lineage>
</organism>
<evidence type="ECO:0000256" key="4">
    <source>
        <dbReference type="SAM" id="MobiDB-lite"/>
    </source>
</evidence>
<evidence type="ECO:0000256" key="3">
    <source>
        <dbReference type="ARBA" id="ARBA00023242"/>
    </source>
</evidence>
<dbReference type="AlphaFoldDB" id="A0A8E0VPB1"/>
<feature type="region of interest" description="Disordered" evidence="4">
    <location>
        <begin position="338"/>
        <end position="357"/>
    </location>
</feature>
<feature type="region of interest" description="Disordered" evidence="4">
    <location>
        <begin position="413"/>
        <end position="479"/>
    </location>
</feature>
<feature type="region of interest" description="Disordered" evidence="4">
    <location>
        <begin position="98"/>
        <end position="155"/>
    </location>
</feature>
<evidence type="ECO:0000256" key="1">
    <source>
        <dbReference type="ARBA" id="ARBA00004123"/>
    </source>
</evidence>
<dbReference type="PROSITE" id="PS51634">
    <property type="entry name" value="CRC"/>
    <property type="match status" value="1"/>
</dbReference>
<feature type="compositionally biased region" description="Polar residues" evidence="4">
    <location>
        <begin position="100"/>
        <end position="111"/>
    </location>
</feature>
<comment type="similarity">
    <text evidence="2">Belongs to the lin-54 family.</text>
</comment>
<accession>A0A8E0VPB1</accession>
<comment type="subcellular location">
    <subcellularLocation>
        <location evidence="1">Nucleus</location>
    </subcellularLocation>
</comment>
<evidence type="ECO:0000259" key="5">
    <source>
        <dbReference type="PROSITE" id="PS51634"/>
    </source>
</evidence>
<dbReference type="Proteomes" id="UP000728185">
    <property type="component" value="Unassembled WGS sequence"/>
</dbReference>
<evidence type="ECO:0000313" key="7">
    <source>
        <dbReference type="Proteomes" id="UP000728185"/>
    </source>
</evidence>
<dbReference type="PANTHER" id="PTHR12446">
    <property type="entry name" value="TESMIN/TSO1-RELATED"/>
    <property type="match status" value="1"/>
</dbReference>
<comment type="caution">
    <text evidence="6">The sequence shown here is derived from an EMBL/GenBank/DDBJ whole genome shotgun (WGS) entry which is preliminary data.</text>
</comment>
<dbReference type="GO" id="GO:0005634">
    <property type="term" value="C:nucleus"/>
    <property type="evidence" value="ECO:0007669"/>
    <property type="project" value="UniProtKB-SubCell"/>
</dbReference>
<evidence type="ECO:0000256" key="2">
    <source>
        <dbReference type="ARBA" id="ARBA00007267"/>
    </source>
</evidence>
<feature type="domain" description="CRC" evidence="5">
    <location>
        <begin position="221"/>
        <end position="332"/>
    </location>
</feature>
<evidence type="ECO:0000313" key="6">
    <source>
        <dbReference type="EMBL" id="KAA0196876.1"/>
    </source>
</evidence>
<dbReference type="OrthoDB" id="6283463at2759"/>